<name>A0A9N8Z3K4_9GLOM</name>
<gene>
    <name evidence="1" type="ORF">AMORRO_LOCUS1856</name>
</gene>
<feature type="non-terminal residue" evidence="1">
    <location>
        <position position="1"/>
    </location>
</feature>
<dbReference type="Proteomes" id="UP000789342">
    <property type="component" value="Unassembled WGS sequence"/>
</dbReference>
<evidence type="ECO:0000313" key="1">
    <source>
        <dbReference type="EMBL" id="CAG8471030.1"/>
    </source>
</evidence>
<evidence type="ECO:0000313" key="2">
    <source>
        <dbReference type="Proteomes" id="UP000789342"/>
    </source>
</evidence>
<reference evidence="1" key="1">
    <citation type="submission" date="2021-06" db="EMBL/GenBank/DDBJ databases">
        <authorList>
            <person name="Kallberg Y."/>
            <person name="Tangrot J."/>
            <person name="Rosling A."/>
        </authorList>
    </citation>
    <scope>NUCLEOTIDE SEQUENCE</scope>
    <source>
        <strain evidence="1">CL551</strain>
    </source>
</reference>
<proteinExistence type="predicted"/>
<comment type="caution">
    <text evidence="1">The sequence shown here is derived from an EMBL/GenBank/DDBJ whole genome shotgun (WGS) entry which is preliminary data.</text>
</comment>
<keyword evidence="2" id="KW-1185">Reference proteome</keyword>
<organism evidence="1 2">
    <name type="scientific">Acaulospora morrowiae</name>
    <dbReference type="NCBI Taxonomy" id="94023"/>
    <lineage>
        <taxon>Eukaryota</taxon>
        <taxon>Fungi</taxon>
        <taxon>Fungi incertae sedis</taxon>
        <taxon>Mucoromycota</taxon>
        <taxon>Glomeromycotina</taxon>
        <taxon>Glomeromycetes</taxon>
        <taxon>Diversisporales</taxon>
        <taxon>Acaulosporaceae</taxon>
        <taxon>Acaulospora</taxon>
    </lineage>
</organism>
<protein>
    <submittedName>
        <fullName evidence="1">16442_t:CDS:1</fullName>
    </submittedName>
</protein>
<dbReference type="EMBL" id="CAJVPV010000721">
    <property type="protein sequence ID" value="CAG8471030.1"/>
    <property type="molecule type" value="Genomic_DNA"/>
</dbReference>
<accession>A0A9N8Z3K4</accession>
<sequence>IIHSRDQVVTGSVKYFLTRKYRDLVNQLLLFKDHGLLDQKWYKGKCGRKIVSKKILRKHPFLFNECSTSLAHASAQTILPHYDWCMDSRCHFYKCAPLLSPMSHHNKERETVWLIRCS</sequence>
<dbReference type="AlphaFoldDB" id="A0A9N8Z3K4"/>